<dbReference type="PANTHER" id="PTHR42655">
    <property type="entry name" value="GLYCOGEN PHOSPHORYLASE"/>
    <property type="match status" value="1"/>
</dbReference>
<dbReference type="AlphaFoldDB" id="A0A2T0AVY3"/>
<dbReference type="GO" id="GO:0005975">
    <property type="term" value="P:carbohydrate metabolic process"/>
    <property type="evidence" value="ECO:0007669"/>
    <property type="project" value="InterPro"/>
</dbReference>
<dbReference type="SUPFAM" id="SSF53756">
    <property type="entry name" value="UDP-Glycosyltransferase/glycogen phosphorylase"/>
    <property type="match status" value="1"/>
</dbReference>
<comment type="similarity">
    <text evidence="2">Belongs to the glycogen phosphorylase family.</text>
</comment>
<evidence type="ECO:0000256" key="1">
    <source>
        <dbReference type="ARBA" id="ARBA00001275"/>
    </source>
</evidence>
<accession>A0A2T0AVY3</accession>
<evidence type="ECO:0000256" key="3">
    <source>
        <dbReference type="ARBA" id="ARBA00022533"/>
    </source>
</evidence>
<keyword evidence="4" id="KW-0663">Pyridoxal phosphate</keyword>
<gene>
    <name evidence="6" type="primary">glgP</name>
    <name evidence="6" type="ORF">MOHU_03540</name>
</gene>
<organism evidence="6 7">
    <name type="scientific">Neomoorella humiferrea</name>
    <dbReference type="NCBI Taxonomy" id="676965"/>
    <lineage>
        <taxon>Bacteria</taxon>
        <taxon>Bacillati</taxon>
        <taxon>Bacillota</taxon>
        <taxon>Clostridia</taxon>
        <taxon>Neomoorellales</taxon>
        <taxon>Neomoorellaceae</taxon>
        <taxon>Neomoorella</taxon>
    </lineage>
</organism>
<keyword evidence="6" id="KW-0328">Glycosyltransferase</keyword>
<evidence type="ECO:0000313" key="6">
    <source>
        <dbReference type="EMBL" id="PRR74856.1"/>
    </source>
</evidence>
<dbReference type="OrthoDB" id="9760804at2"/>
<dbReference type="InterPro" id="IPR024517">
    <property type="entry name" value="Glycogen_phosphorylase_DUF3417"/>
</dbReference>
<feature type="domain" description="DUF3417" evidence="5">
    <location>
        <begin position="13"/>
        <end position="112"/>
    </location>
</feature>
<dbReference type="Gene3D" id="3.40.50.2000">
    <property type="entry name" value="Glycogen Phosphorylase B"/>
    <property type="match status" value="3"/>
</dbReference>
<keyword evidence="3" id="KW-0021">Allosteric enzyme</keyword>
<dbReference type="NCBIfam" id="TIGR02094">
    <property type="entry name" value="more_P_ylases"/>
    <property type="match status" value="1"/>
</dbReference>
<dbReference type="EC" id="2.4.1.1" evidence="6"/>
<dbReference type="Pfam" id="PF11897">
    <property type="entry name" value="DUF3417"/>
    <property type="match status" value="1"/>
</dbReference>
<evidence type="ECO:0000256" key="4">
    <source>
        <dbReference type="PIRSR" id="PIRSR000460-1"/>
    </source>
</evidence>
<dbReference type="Proteomes" id="UP000238415">
    <property type="component" value="Unassembled WGS sequence"/>
</dbReference>
<evidence type="ECO:0000259" key="5">
    <source>
        <dbReference type="Pfam" id="PF11897"/>
    </source>
</evidence>
<dbReference type="GO" id="GO:0030170">
    <property type="term" value="F:pyridoxal phosphate binding"/>
    <property type="evidence" value="ECO:0007669"/>
    <property type="project" value="InterPro"/>
</dbReference>
<dbReference type="GO" id="GO:0008184">
    <property type="term" value="F:glycogen phosphorylase activity"/>
    <property type="evidence" value="ECO:0007669"/>
    <property type="project" value="InterPro"/>
</dbReference>
<dbReference type="EMBL" id="PVXM01000006">
    <property type="protein sequence ID" value="PRR74856.1"/>
    <property type="molecule type" value="Genomic_DNA"/>
</dbReference>
<proteinExistence type="inferred from homology"/>
<dbReference type="InterPro" id="IPR011834">
    <property type="entry name" value="Agluc_phsphrylas"/>
</dbReference>
<dbReference type="Pfam" id="PF00343">
    <property type="entry name" value="Phosphorylase"/>
    <property type="match status" value="1"/>
</dbReference>
<reference evidence="6 7" key="1">
    <citation type="submission" date="2018-03" db="EMBL/GenBank/DDBJ databases">
        <title>Genome sequence of Moorella humiferrea DSM 23265.</title>
        <authorList>
            <person name="Poehlein A."/>
            <person name="Daniel R."/>
        </authorList>
    </citation>
    <scope>NUCLEOTIDE SEQUENCE [LARGE SCALE GENOMIC DNA]</scope>
    <source>
        <strain evidence="6 7">DSM 23265</strain>
    </source>
</reference>
<dbReference type="PIRSF" id="PIRSF000460">
    <property type="entry name" value="Pprylas_GlgP"/>
    <property type="match status" value="1"/>
</dbReference>
<dbReference type="RefSeq" id="WP_106004397.1">
    <property type="nucleotide sequence ID" value="NZ_CP136419.1"/>
</dbReference>
<sequence length="842" mass="95987">MRAHHNFIVRPRLPAPLAPLGVLALNLYWPRYYETAELFRCLSPELWEECGHNPVLFLRRLPQERLNAAAQDPYYIESLTQIYDPSWAAAHGMDGDAVIAYFSAEFGLNEALPIYAGGLGVLAGDHLKSASDLTLPLVGVGLLYRHGNFRQRLDSKDCQQEVYPFYDFYELPLELERDGDGNPLTVPVAFPEREVRVKIWKARAGRLHLYLLDSDCPENRETDRSITDTLYGGDLEKRIQQEILLGIGGMRALAALKIEPSVYHLNEGHSAFLVLEHIRRLQEKHGLDFATAFELAKASHIFTTHTPVPAGIDLFPPYLMDKYFTAYYQSLGLSRHEFLALGRQDPNNQQEPFNMAVLALRLSSWANGVSRLHGQTARKMWQSVWPNLPAEEVPISHVTNGVHITSWVGEAMLKLFDRHLGPSWRENQAKEETWAPVAKIPDWELWQAREKQRHALIKFAREKLARQLLNRGAALKDIEEARAALDPEALTIGFARRFAAYKRPALLFHDGERLKQILSDFRRPVQIIFAGKAHPQDEEGKKLINYILTQSRREEFKGKIIFLEDYDLNIARYLLQGVDLWLASPRRPLEACSTSGMKAVLNGALHISTLDGWWDEAWEPETGWAIGRGEVYDDPLYQDAVEAELLYDLLERDIIPLYYERDARGLPSGWLARVKKSIQAYAPVFNSRRMVEEYADKFYLPAARLYRRLHENDQQRARELARWKKGVEDSWSQVRIEKVEGTGTENLEVGDNLSIRAIIALGPLKPEDVRVAVYYGPVDGKGEIIAGEKLFLPSCQDLGGGRYLYTASLPCRRSGRQGYSLCVFPYHEDMGQPYAMGLILWG</sequence>
<dbReference type="PANTHER" id="PTHR42655:SF1">
    <property type="entry name" value="GLYCOGEN PHOSPHORYLASE"/>
    <property type="match status" value="1"/>
</dbReference>
<protein>
    <submittedName>
        <fullName evidence="6">Glycogen phosphorylase</fullName>
        <ecNumber evidence="6">2.4.1.1</ecNumber>
    </submittedName>
</protein>
<evidence type="ECO:0000256" key="2">
    <source>
        <dbReference type="ARBA" id="ARBA00006047"/>
    </source>
</evidence>
<feature type="modified residue" description="N6-(pyridoxal phosphate)lysine" evidence="4">
    <location>
        <position position="598"/>
    </location>
</feature>
<keyword evidence="6" id="KW-0808">Transferase</keyword>
<comment type="catalytic activity">
    <reaction evidence="1">
        <text>[(1-&gt;4)-alpha-D-glucosyl](n) + phosphate = [(1-&gt;4)-alpha-D-glucosyl](n-1) + alpha-D-glucose 1-phosphate</text>
        <dbReference type="Rhea" id="RHEA:41732"/>
        <dbReference type="Rhea" id="RHEA-COMP:9584"/>
        <dbReference type="Rhea" id="RHEA-COMP:9586"/>
        <dbReference type="ChEBI" id="CHEBI:15444"/>
        <dbReference type="ChEBI" id="CHEBI:43474"/>
        <dbReference type="ChEBI" id="CHEBI:58601"/>
        <dbReference type="EC" id="2.4.1.1"/>
    </reaction>
</comment>
<comment type="caution">
    <text evidence="6">The sequence shown here is derived from an EMBL/GenBank/DDBJ whole genome shotgun (WGS) entry which is preliminary data.</text>
</comment>
<dbReference type="InterPro" id="IPR000811">
    <property type="entry name" value="Glyco_trans_35"/>
</dbReference>
<name>A0A2T0AVY3_9FIRM</name>
<keyword evidence="7" id="KW-1185">Reference proteome</keyword>
<dbReference type="InterPro" id="IPR052182">
    <property type="entry name" value="Glycogen/Maltodextrin_Phosph"/>
</dbReference>
<evidence type="ECO:0000313" key="7">
    <source>
        <dbReference type="Proteomes" id="UP000238415"/>
    </source>
</evidence>